<comment type="caution">
    <text evidence="2">The sequence shown here is derived from an EMBL/GenBank/DDBJ whole genome shotgun (WGS) entry which is preliminary data.</text>
</comment>
<dbReference type="EMBL" id="JAQQWM010000005">
    <property type="protein sequence ID" value="KAK8063377.1"/>
    <property type="molecule type" value="Genomic_DNA"/>
</dbReference>
<organism evidence="2 3">
    <name type="scientific">Apiospora saccharicola</name>
    <dbReference type="NCBI Taxonomy" id="335842"/>
    <lineage>
        <taxon>Eukaryota</taxon>
        <taxon>Fungi</taxon>
        <taxon>Dikarya</taxon>
        <taxon>Ascomycota</taxon>
        <taxon>Pezizomycotina</taxon>
        <taxon>Sordariomycetes</taxon>
        <taxon>Xylariomycetidae</taxon>
        <taxon>Amphisphaeriales</taxon>
        <taxon>Apiosporaceae</taxon>
        <taxon>Apiospora</taxon>
    </lineage>
</organism>
<evidence type="ECO:0000313" key="2">
    <source>
        <dbReference type="EMBL" id="KAK8063377.1"/>
    </source>
</evidence>
<proteinExistence type="predicted"/>
<gene>
    <name evidence="2" type="ORF">PG996_008029</name>
</gene>
<keyword evidence="3" id="KW-1185">Reference proteome</keyword>
<evidence type="ECO:0000313" key="3">
    <source>
        <dbReference type="Proteomes" id="UP001446871"/>
    </source>
</evidence>
<dbReference type="Proteomes" id="UP001446871">
    <property type="component" value="Unassembled WGS sequence"/>
</dbReference>
<sequence>MLETLPYGVLLTPEYSTAKPLGMLPDATDPRRLAGLGLDRMTLIFEAQLWGPNASLSHLMPSDTQLTTDDHFAAPTSTQSALLHLTQIALTCMTLQDLVVAAKVHIIKPRQDLTHMPPPPPPRKLDKHPKSSLLIGRRKGRGAIINTGEYDGPPLGSGRVRTLLAILFSNRR</sequence>
<accession>A0ABR1UWS7</accession>
<feature type="region of interest" description="Disordered" evidence="1">
    <location>
        <begin position="111"/>
        <end position="131"/>
    </location>
</feature>
<name>A0ABR1UWS7_9PEZI</name>
<reference evidence="2 3" key="1">
    <citation type="submission" date="2023-01" db="EMBL/GenBank/DDBJ databases">
        <title>Analysis of 21 Apiospora genomes using comparative genomics revels a genus with tremendous synthesis potential of carbohydrate active enzymes and secondary metabolites.</title>
        <authorList>
            <person name="Sorensen T."/>
        </authorList>
    </citation>
    <scope>NUCLEOTIDE SEQUENCE [LARGE SCALE GENOMIC DNA]</scope>
    <source>
        <strain evidence="2 3">CBS 83171</strain>
    </source>
</reference>
<protein>
    <submittedName>
        <fullName evidence="2">Uncharacterized protein</fullName>
    </submittedName>
</protein>
<evidence type="ECO:0000256" key="1">
    <source>
        <dbReference type="SAM" id="MobiDB-lite"/>
    </source>
</evidence>